<feature type="transmembrane region" description="Helical" evidence="1">
    <location>
        <begin position="12"/>
        <end position="29"/>
    </location>
</feature>
<sequence length="317" mass="34235">MAVQAGMATSKLIILLGAGMTGSILIKNGKLSDFFKDLSKVFSKHLKEDDKDEVTETLAQQVQRLTNDLRQLAGSRNITVVNAPGTSGQSSNLSSLAMPALVIGVAGYGYFWWKGWSWTDVMYVTRRNMSNVVASVSKQLDQVSAAVTATKRHLTSRIDSVSKTLDDSVAVQGLIKNEVFEIRGDVARVGGDIGAVQQIVEGLGNQLDDVQTKQDFTNQGIILLCQFARRWEETRRQELPGISPILSLQNGEAKPASGVDSILQGLPPLPKARLERSASATGSGLKFISDALSGNSGDSSKLQRTLTPNLSFRLQKT</sequence>
<evidence type="ECO:0000256" key="1">
    <source>
        <dbReference type="SAM" id="Phobius"/>
    </source>
</evidence>
<dbReference type="AlphaFoldDB" id="D8SWX7"/>
<dbReference type="KEGG" id="smo:SELMODRAFT_271950"/>
<evidence type="ECO:0000313" key="3">
    <source>
        <dbReference type="EMBL" id="EFJ11170.1"/>
    </source>
</evidence>
<dbReference type="OrthoDB" id="544175at2759"/>
<feature type="transmembrane region" description="Helical" evidence="1">
    <location>
        <begin position="96"/>
        <end position="113"/>
    </location>
</feature>
<proteinExistence type="predicted"/>
<dbReference type="FunCoup" id="D8SWX7">
    <property type="interactions" value="2778"/>
</dbReference>
<dbReference type="HOGENOM" id="CLU_056257_0_1_1"/>
<dbReference type="eggNOG" id="ENOG502QRN8">
    <property type="taxonomic scope" value="Eukaryota"/>
</dbReference>
<dbReference type="InterPro" id="IPR012458">
    <property type="entry name" value="DUF1664"/>
</dbReference>
<keyword evidence="1" id="KW-0472">Membrane</keyword>
<accession>D8SWX7</accession>
<dbReference type="Gramene" id="EFJ11170">
    <property type="protein sequence ID" value="EFJ11170"/>
    <property type="gene ID" value="SELMODRAFT_271950"/>
</dbReference>
<reference evidence="3 4" key="1">
    <citation type="journal article" date="2011" name="Science">
        <title>The Selaginella genome identifies genetic changes associated with the evolution of vascular plants.</title>
        <authorList>
            <person name="Banks J.A."/>
            <person name="Nishiyama T."/>
            <person name="Hasebe M."/>
            <person name="Bowman J.L."/>
            <person name="Gribskov M."/>
            <person name="dePamphilis C."/>
            <person name="Albert V.A."/>
            <person name="Aono N."/>
            <person name="Aoyama T."/>
            <person name="Ambrose B.A."/>
            <person name="Ashton N.W."/>
            <person name="Axtell M.J."/>
            <person name="Barker E."/>
            <person name="Barker M.S."/>
            <person name="Bennetzen J.L."/>
            <person name="Bonawitz N.D."/>
            <person name="Chapple C."/>
            <person name="Cheng C."/>
            <person name="Correa L.G."/>
            <person name="Dacre M."/>
            <person name="DeBarry J."/>
            <person name="Dreyer I."/>
            <person name="Elias M."/>
            <person name="Engstrom E.M."/>
            <person name="Estelle M."/>
            <person name="Feng L."/>
            <person name="Finet C."/>
            <person name="Floyd S.K."/>
            <person name="Frommer W.B."/>
            <person name="Fujita T."/>
            <person name="Gramzow L."/>
            <person name="Gutensohn M."/>
            <person name="Harholt J."/>
            <person name="Hattori M."/>
            <person name="Heyl A."/>
            <person name="Hirai T."/>
            <person name="Hiwatashi Y."/>
            <person name="Ishikawa M."/>
            <person name="Iwata M."/>
            <person name="Karol K.G."/>
            <person name="Koehler B."/>
            <person name="Kolukisaoglu U."/>
            <person name="Kubo M."/>
            <person name="Kurata T."/>
            <person name="Lalonde S."/>
            <person name="Li K."/>
            <person name="Li Y."/>
            <person name="Litt A."/>
            <person name="Lyons E."/>
            <person name="Manning G."/>
            <person name="Maruyama T."/>
            <person name="Michael T.P."/>
            <person name="Mikami K."/>
            <person name="Miyazaki S."/>
            <person name="Morinaga S."/>
            <person name="Murata T."/>
            <person name="Mueller-Roeber B."/>
            <person name="Nelson D.R."/>
            <person name="Obara M."/>
            <person name="Oguri Y."/>
            <person name="Olmstead R.G."/>
            <person name="Onodera N."/>
            <person name="Petersen B.L."/>
            <person name="Pils B."/>
            <person name="Prigge M."/>
            <person name="Rensing S.A."/>
            <person name="Riano-Pachon D.M."/>
            <person name="Roberts A.W."/>
            <person name="Sato Y."/>
            <person name="Scheller H.V."/>
            <person name="Schulz B."/>
            <person name="Schulz C."/>
            <person name="Shakirov E.V."/>
            <person name="Shibagaki N."/>
            <person name="Shinohara N."/>
            <person name="Shippen D.E."/>
            <person name="Soerensen I."/>
            <person name="Sotooka R."/>
            <person name="Sugimoto N."/>
            <person name="Sugita M."/>
            <person name="Sumikawa N."/>
            <person name="Tanurdzic M."/>
            <person name="Theissen G."/>
            <person name="Ulvskov P."/>
            <person name="Wakazuki S."/>
            <person name="Weng J.K."/>
            <person name="Willats W.W."/>
            <person name="Wipf D."/>
            <person name="Wolf P.G."/>
            <person name="Yang L."/>
            <person name="Zimmer A.D."/>
            <person name="Zhu Q."/>
            <person name="Mitros T."/>
            <person name="Hellsten U."/>
            <person name="Loque D."/>
            <person name="Otillar R."/>
            <person name="Salamov A."/>
            <person name="Schmutz J."/>
            <person name="Shapiro H."/>
            <person name="Lindquist E."/>
            <person name="Lucas S."/>
            <person name="Rokhsar D."/>
            <person name="Grigoriev I.V."/>
        </authorList>
    </citation>
    <scope>NUCLEOTIDE SEQUENCE [LARGE SCALE GENOMIC DNA]</scope>
</reference>
<dbReference type="Proteomes" id="UP000001514">
    <property type="component" value="Unassembled WGS sequence"/>
</dbReference>
<dbReference type="PANTHER" id="PTHR46667:SF6">
    <property type="entry name" value="OS01G0185100 PROTEIN"/>
    <property type="match status" value="1"/>
</dbReference>
<keyword evidence="1" id="KW-1133">Transmembrane helix</keyword>
<protein>
    <recommendedName>
        <fullName evidence="2">DUF1664 domain-containing protein</fullName>
    </recommendedName>
</protein>
<keyword evidence="1" id="KW-0812">Transmembrane</keyword>
<dbReference type="InParanoid" id="D8SWX7"/>
<name>D8SWX7_SELML</name>
<dbReference type="PANTHER" id="PTHR46667">
    <property type="entry name" value="OS05G0182700 PROTEIN"/>
    <property type="match status" value="1"/>
</dbReference>
<feature type="domain" description="DUF1664" evidence="2">
    <location>
        <begin position="92"/>
        <end position="214"/>
    </location>
</feature>
<keyword evidence="4" id="KW-1185">Reference proteome</keyword>
<dbReference type="Pfam" id="PF07889">
    <property type="entry name" value="DUF1664"/>
    <property type="match status" value="1"/>
</dbReference>
<evidence type="ECO:0000259" key="2">
    <source>
        <dbReference type="Pfam" id="PF07889"/>
    </source>
</evidence>
<dbReference type="EMBL" id="GL377649">
    <property type="protein sequence ID" value="EFJ11170.1"/>
    <property type="molecule type" value="Genomic_DNA"/>
</dbReference>
<evidence type="ECO:0000313" key="4">
    <source>
        <dbReference type="Proteomes" id="UP000001514"/>
    </source>
</evidence>
<dbReference type="OMA" id="RTASIKC"/>
<organism evidence="4">
    <name type="scientific">Selaginella moellendorffii</name>
    <name type="common">Spikemoss</name>
    <dbReference type="NCBI Taxonomy" id="88036"/>
    <lineage>
        <taxon>Eukaryota</taxon>
        <taxon>Viridiplantae</taxon>
        <taxon>Streptophyta</taxon>
        <taxon>Embryophyta</taxon>
        <taxon>Tracheophyta</taxon>
        <taxon>Lycopodiopsida</taxon>
        <taxon>Selaginellales</taxon>
        <taxon>Selaginellaceae</taxon>
        <taxon>Selaginella</taxon>
    </lineage>
</organism>
<gene>
    <name evidence="3" type="ORF">SELMODRAFT_271950</name>
</gene>